<dbReference type="AlphaFoldDB" id="A0A2P2R2L8"/>
<sequence length="54" mass="6273">MHSPMPSVFQVLRCISHMYPYHLNMPNSICGVRYNLIHKFKTSQLICSSHPIQS</sequence>
<accession>A0A2P2R2L8</accession>
<proteinExistence type="predicted"/>
<organism evidence="1">
    <name type="scientific">Rhizophora mucronata</name>
    <name type="common">Asiatic mangrove</name>
    <dbReference type="NCBI Taxonomy" id="61149"/>
    <lineage>
        <taxon>Eukaryota</taxon>
        <taxon>Viridiplantae</taxon>
        <taxon>Streptophyta</taxon>
        <taxon>Embryophyta</taxon>
        <taxon>Tracheophyta</taxon>
        <taxon>Spermatophyta</taxon>
        <taxon>Magnoliopsida</taxon>
        <taxon>eudicotyledons</taxon>
        <taxon>Gunneridae</taxon>
        <taxon>Pentapetalae</taxon>
        <taxon>rosids</taxon>
        <taxon>fabids</taxon>
        <taxon>Malpighiales</taxon>
        <taxon>Rhizophoraceae</taxon>
        <taxon>Rhizophora</taxon>
    </lineage>
</organism>
<dbReference type="EMBL" id="GGEC01093009">
    <property type="protein sequence ID" value="MBX73493.1"/>
    <property type="molecule type" value="Transcribed_RNA"/>
</dbReference>
<protein>
    <submittedName>
        <fullName evidence="1">Uncharacterized protein</fullName>
    </submittedName>
</protein>
<evidence type="ECO:0000313" key="1">
    <source>
        <dbReference type="EMBL" id="MBX73493.1"/>
    </source>
</evidence>
<reference evidence="1" key="1">
    <citation type="submission" date="2018-02" db="EMBL/GenBank/DDBJ databases">
        <title>Rhizophora mucronata_Transcriptome.</title>
        <authorList>
            <person name="Meera S.P."/>
            <person name="Sreeshan A."/>
            <person name="Augustine A."/>
        </authorList>
    </citation>
    <scope>NUCLEOTIDE SEQUENCE</scope>
    <source>
        <tissue evidence="1">Leaf</tissue>
    </source>
</reference>
<name>A0A2P2R2L8_RHIMU</name>